<keyword evidence="1" id="KW-0472">Membrane</keyword>
<feature type="transmembrane region" description="Helical" evidence="1">
    <location>
        <begin position="224"/>
        <end position="255"/>
    </location>
</feature>
<keyword evidence="3" id="KW-0328">Glycosyltransferase</keyword>
<gene>
    <name evidence="3" type="ORF">FM121_06600</name>
</gene>
<sequence>MSNLLSIIVPCYNEEQTINTFYNEVLKIKPLIPQIEFEFIFVNDGSKDKTLSMLKQLEKEDPNQVKYLSFSRNFGKEAALYAGLSYASGEFITVMDVDLQDPPSLLPKMFELLENDHELDCIGTRRVTREGEPKIRSFFAKSFYRVINKISDVNIVDGARDFRLMKRPMVDAILELKEYNRFSKGLFSWVGFNTYYLEYENIERSEGDSSWSFWELFKYSLDGIIAFSVFPLVLSAFVGLFSFIVASGALIFFFIRAAVYGDSTSGWPSMICIILALGGLQLFCLGIVGQYLGKTFLETKKRPIYILKDKSESISKAE</sequence>
<evidence type="ECO:0000256" key="1">
    <source>
        <dbReference type="SAM" id="Phobius"/>
    </source>
</evidence>
<dbReference type="CDD" id="cd04187">
    <property type="entry name" value="DPM1_like_bac"/>
    <property type="match status" value="1"/>
</dbReference>
<dbReference type="InterPro" id="IPR050256">
    <property type="entry name" value="Glycosyltransferase_2"/>
</dbReference>
<dbReference type="OrthoDB" id="9807778at2"/>
<dbReference type="PANTHER" id="PTHR48090:SF8">
    <property type="entry name" value="GLYCOSYLTRANSFERASE CSBB-RELATED"/>
    <property type="match status" value="1"/>
</dbReference>
<dbReference type="Gene3D" id="3.90.550.10">
    <property type="entry name" value="Spore Coat Polysaccharide Biosynthesis Protein SpsA, Chain A"/>
    <property type="match status" value="1"/>
</dbReference>
<dbReference type="GO" id="GO:0005886">
    <property type="term" value="C:plasma membrane"/>
    <property type="evidence" value="ECO:0007669"/>
    <property type="project" value="TreeGrafter"/>
</dbReference>
<dbReference type="AlphaFoldDB" id="A0A1X6WN30"/>
<protein>
    <submittedName>
        <fullName evidence="3">Bactoprenol glucosyl transferase</fullName>
        <ecNumber evidence="3">2.4.1.-</ecNumber>
    </submittedName>
</protein>
<accession>A0A1X6WN30</accession>
<keyword evidence="3" id="KW-0808">Transferase</keyword>
<evidence type="ECO:0000259" key="2">
    <source>
        <dbReference type="Pfam" id="PF00535"/>
    </source>
</evidence>
<dbReference type="GO" id="GO:0016757">
    <property type="term" value="F:glycosyltransferase activity"/>
    <property type="evidence" value="ECO:0007669"/>
    <property type="project" value="UniProtKB-KW"/>
</dbReference>
<feature type="domain" description="Glycosyltransferase 2-like" evidence="2">
    <location>
        <begin position="6"/>
        <end position="173"/>
    </location>
</feature>
<keyword evidence="4" id="KW-1185">Reference proteome</keyword>
<proteinExistence type="predicted"/>
<dbReference type="SUPFAM" id="SSF53448">
    <property type="entry name" value="Nucleotide-diphospho-sugar transferases"/>
    <property type="match status" value="1"/>
</dbReference>
<organism evidence="3 4">
    <name type="scientific">Vagococcus fluvialis bH819</name>
    <dbReference type="NCBI Taxonomy" id="1255619"/>
    <lineage>
        <taxon>Bacteria</taxon>
        <taxon>Bacillati</taxon>
        <taxon>Bacillota</taxon>
        <taxon>Bacilli</taxon>
        <taxon>Lactobacillales</taxon>
        <taxon>Enterococcaceae</taxon>
        <taxon>Vagococcus</taxon>
    </lineage>
</organism>
<evidence type="ECO:0000313" key="4">
    <source>
        <dbReference type="Proteomes" id="UP000195918"/>
    </source>
</evidence>
<dbReference type="Pfam" id="PF00535">
    <property type="entry name" value="Glycos_transf_2"/>
    <property type="match status" value="1"/>
</dbReference>
<dbReference type="EMBL" id="FWFD01000009">
    <property type="protein sequence ID" value="SLM85751.1"/>
    <property type="molecule type" value="Genomic_DNA"/>
</dbReference>
<dbReference type="InterPro" id="IPR029044">
    <property type="entry name" value="Nucleotide-diphossugar_trans"/>
</dbReference>
<evidence type="ECO:0000313" key="3">
    <source>
        <dbReference type="EMBL" id="SLM85751.1"/>
    </source>
</evidence>
<dbReference type="InterPro" id="IPR001173">
    <property type="entry name" value="Glyco_trans_2-like"/>
</dbReference>
<reference evidence="4" key="1">
    <citation type="submission" date="2017-02" db="EMBL/GenBank/DDBJ databases">
        <authorList>
            <person name="Dridi B."/>
        </authorList>
    </citation>
    <scope>NUCLEOTIDE SEQUENCE [LARGE SCALE GENOMIC DNA]</scope>
    <source>
        <strain evidence="4">bH819</strain>
    </source>
</reference>
<dbReference type="Proteomes" id="UP000195918">
    <property type="component" value="Unassembled WGS sequence"/>
</dbReference>
<feature type="transmembrane region" description="Helical" evidence="1">
    <location>
        <begin position="267"/>
        <end position="292"/>
    </location>
</feature>
<dbReference type="EC" id="2.4.1.-" evidence="3"/>
<keyword evidence="1" id="KW-0812">Transmembrane</keyword>
<keyword evidence="1" id="KW-1133">Transmembrane helix</keyword>
<name>A0A1X6WN30_9ENTE</name>
<dbReference type="PANTHER" id="PTHR48090">
    <property type="entry name" value="UNDECAPRENYL-PHOSPHATE 4-DEOXY-4-FORMAMIDO-L-ARABINOSE TRANSFERASE-RELATED"/>
    <property type="match status" value="1"/>
</dbReference>
<dbReference type="RefSeq" id="WP_086951388.1">
    <property type="nucleotide sequence ID" value="NZ_FWFD01000009.1"/>
</dbReference>